<name>A0ABS4DY05_9HYPH</name>
<protein>
    <recommendedName>
        <fullName evidence="4">DUF4189 domain-containing protein</fullName>
    </recommendedName>
</protein>
<sequence length="142" mass="15196">MMRLLSTGIAILAIAAVSVHAQEGSGIAYVQAPEMSSDLCRGDTAAEAFACAETQCIEGGGTAQDCLEIAYCNPARFSVDVFVQHREGPHWHEFFCGLDNAQTAMAVADTICDRTRRPDLIECAPVVLYDPSGKTLDMPGQN</sequence>
<accession>A0ABS4DY05</accession>
<evidence type="ECO:0008006" key="4">
    <source>
        <dbReference type="Google" id="ProtNLM"/>
    </source>
</evidence>
<comment type="caution">
    <text evidence="2">The sequence shown here is derived from an EMBL/GenBank/DDBJ whole genome shotgun (WGS) entry which is preliminary data.</text>
</comment>
<keyword evidence="1" id="KW-0732">Signal</keyword>
<reference evidence="2 3" key="1">
    <citation type="submission" date="2021-03" db="EMBL/GenBank/DDBJ databases">
        <title>Genomic Encyclopedia of Type Strains, Phase IV (KMG-IV): sequencing the most valuable type-strain genomes for metagenomic binning, comparative biology and taxonomic classification.</title>
        <authorList>
            <person name="Goeker M."/>
        </authorList>
    </citation>
    <scope>NUCLEOTIDE SEQUENCE [LARGE SCALE GENOMIC DNA]</scope>
    <source>
        <strain evidence="2 3">DSM 21600</strain>
    </source>
</reference>
<organism evidence="2 3">
    <name type="scientific">Rhizobium halophytocola</name>
    <dbReference type="NCBI Taxonomy" id="735519"/>
    <lineage>
        <taxon>Bacteria</taxon>
        <taxon>Pseudomonadati</taxon>
        <taxon>Pseudomonadota</taxon>
        <taxon>Alphaproteobacteria</taxon>
        <taxon>Hyphomicrobiales</taxon>
        <taxon>Rhizobiaceae</taxon>
        <taxon>Rhizobium/Agrobacterium group</taxon>
        <taxon>Rhizobium</taxon>
    </lineage>
</organism>
<feature type="chain" id="PRO_5046976301" description="DUF4189 domain-containing protein" evidence="1">
    <location>
        <begin position="22"/>
        <end position="142"/>
    </location>
</feature>
<feature type="signal peptide" evidence="1">
    <location>
        <begin position="1"/>
        <end position="21"/>
    </location>
</feature>
<evidence type="ECO:0000313" key="3">
    <source>
        <dbReference type="Proteomes" id="UP000759443"/>
    </source>
</evidence>
<proteinExistence type="predicted"/>
<evidence type="ECO:0000313" key="2">
    <source>
        <dbReference type="EMBL" id="MBP1850568.1"/>
    </source>
</evidence>
<dbReference type="RefSeq" id="WP_209944439.1">
    <property type="nucleotide sequence ID" value="NZ_JAGGJU010000005.1"/>
</dbReference>
<evidence type="ECO:0000256" key="1">
    <source>
        <dbReference type="SAM" id="SignalP"/>
    </source>
</evidence>
<gene>
    <name evidence="2" type="ORF">J2Z17_002005</name>
</gene>
<keyword evidence="3" id="KW-1185">Reference proteome</keyword>
<dbReference type="EMBL" id="JAGGJU010000005">
    <property type="protein sequence ID" value="MBP1850568.1"/>
    <property type="molecule type" value="Genomic_DNA"/>
</dbReference>
<dbReference type="Proteomes" id="UP000759443">
    <property type="component" value="Unassembled WGS sequence"/>
</dbReference>